<proteinExistence type="inferred from homology"/>
<dbReference type="Gene3D" id="3.40.1390.30">
    <property type="entry name" value="NIF3 (NGG1p interacting factor 3)-like"/>
    <property type="match status" value="1"/>
</dbReference>
<evidence type="ECO:0000256" key="1">
    <source>
        <dbReference type="ARBA" id="ARBA00006964"/>
    </source>
</evidence>
<dbReference type="GO" id="GO:0046872">
    <property type="term" value="F:metal ion binding"/>
    <property type="evidence" value="ECO:0007669"/>
    <property type="project" value="UniProtKB-UniRule"/>
</dbReference>
<dbReference type="PIRSF" id="PIRSF037489">
    <property type="entry name" value="UCP037489_NIF3_YqfO"/>
    <property type="match status" value="1"/>
</dbReference>
<accession>A0A084GWM2</accession>
<dbReference type="EMBL" id="JNVC02000005">
    <property type="protein sequence ID" value="KEZ51734.1"/>
    <property type="molecule type" value="Genomic_DNA"/>
</dbReference>
<protein>
    <recommendedName>
        <fullName evidence="2 4">GTP cyclohydrolase 1 type 2 homolog</fullName>
    </recommendedName>
</protein>
<dbReference type="Pfam" id="PF01784">
    <property type="entry name" value="DUF34_NIF3"/>
    <property type="match status" value="1"/>
</dbReference>
<dbReference type="STRING" id="246786.GS18_0211480"/>
<dbReference type="Proteomes" id="UP000028549">
    <property type="component" value="Unassembled WGS sequence"/>
</dbReference>
<dbReference type="InterPro" id="IPR002678">
    <property type="entry name" value="DUF34/NIF3"/>
</dbReference>
<dbReference type="FunFam" id="3.40.1390.30:FF:000001">
    <property type="entry name" value="GTP cyclohydrolase 1 type 2"/>
    <property type="match status" value="1"/>
</dbReference>
<dbReference type="InterPro" id="IPR036069">
    <property type="entry name" value="DUF34/NIF3_sf"/>
</dbReference>
<dbReference type="PANTHER" id="PTHR13799:SF14">
    <property type="entry name" value="GTP CYCLOHYDROLASE 1 TYPE 2 HOMOLOG"/>
    <property type="match status" value="1"/>
</dbReference>
<dbReference type="InterPro" id="IPR017221">
    <property type="entry name" value="DUF34/NIF3_bac"/>
</dbReference>
<sequence>MSKQPNGYEIIQLFESFSKKEYAVEGDKIGLQIGTLNKPITGVLVALDVLDEVVDEAIEKKANLIIAHHPPIFRPLKQLVTDQPGGALIEKCIKHDIAVYAAHTNLDVAEGGVNDLLADALGLTDTEVLADTYQETLKKLVVYVPKDHAGRIRTVLGDTGAGHIGMYSDCSFSSEGTGRFLPLEGTNPYIGEKGKLECAEEERIETVIPASSQKKIVSAMLKAHPYEEPAFDIYPVENGGKSLGLGRIGKLEKEMTLEEFAVHVKEALDVPFVRLVGNKEDKVKKVAVLGGDGNKYIHHAKRKGADVYVTGDMYYHTAHDAMMLGLNIVDPGHNAEKVMKKGVSDLLLSMCEEKKFEVGIYPSAINTDPFSLV</sequence>
<reference evidence="6 7" key="1">
    <citation type="journal article" date="2005" name="Int. J. Syst. Evol. Microbiol.">
        <title>Bacillus cibi sp. nov., isolated from jeotgal, a traditional Korean fermented seafood.</title>
        <authorList>
            <person name="Yoon J.H."/>
            <person name="Lee C.H."/>
            <person name="Oh T.K."/>
        </authorList>
    </citation>
    <scope>NUCLEOTIDE SEQUENCE [LARGE SCALE GENOMIC DNA]</scope>
    <source>
        <strain evidence="6 7">DSM 16189</strain>
    </source>
</reference>
<dbReference type="PANTHER" id="PTHR13799">
    <property type="entry name" value="NGG1 INTERACTING FACTOR 3"/>
    <property type="match status" value="1"/>
</dbReference>
<comment type="caution">
    <text evidence="6">The sequence shown here is derived from an EMBL/GenBank/DDBJ whole genome shotgun (WGS) entry which is preliminary data.</text>
</comment>
<evidence type="ECO:0000256" key="2">
    <source>
        <dbReference type="ARBA" id="ARBA00022112"/>
    </source>
</evidence>
<dbReference type="FunFam" id="3.30.70.120:FF:000006">
    <property type="entry name" value="GTP cyclohydrolase 1 type 2 homolog"/>
    <property type="match status" value="1"/>
</dbReference>
<evidence type="ECO:0000313" key="6">
    <source>
        <dbReference type="EMBL" id="KEZ51734.1"/>
    </source>
</evidence>
<evidence type="ECO:0000256" key="5">
    <source>
        <dbReference type="PIRSR" id="PIRSR602678-1"/>
    </source>
</evidence>
<organism evidence="6 7">
    <name type="scientific">Metabacillus indicus</name>
    <name type="common">Bacillus indicus</name>
    <dbReference type="NCBI Taxonomy" id="246786"/>
    <lineage>
        <taxon>Bacteria</taxon>
        <taxon>Bacillati</taxon>
        <taxon>Bacillota</taxon>
        <taxon>Bacilli</taxon>
        <taxon>Bacillales</taxon>
        <taxon>Bacillaceae</taxon>
        <taxon>Metabacillus</taxon>
    </lineage>
</organism>
<dbReference type="NCBIfam" id="TIGR00486">
    <property type="entry name" value="YbgI_SA1388"/>
    <property type="match status" value="1"/>
</dbReference>
<keyword evidence="7" id="KW-1185">Reference proteome</keyword>
<name>A0A084GWM2_METID</name>
<evidence type="ECO:0000256" key="3">
    <source>
        <dbReference type="ARBA" id="ARBA00022723"/>
    </source>
</evidence>
<feature type="binding site" evidence="5">
    <location>
        <position position="333"/>
    </location>
    <ligand>
        <name>a divalent metal cation</name>
        <dbReference type="ChEBI" id="CHEBI:60240"/>
        <label>1</label>
    </ligand>
</feature>
<feature type="binding site" evidence="5">
    <location>
        <position position="107"/>
    </location>
    <ligand>
        <name>a divalent metal cation</name>
        <dbReference type="ChEBI" id="CHEBI:60240"/>
        <label>1</label>
    </ligand>
</feature>
<dbReference type="Gene3D" id="3.30.70.120">
    <property type="match status" value="1"/>
</dbReference>
<feature type="binding site" evidence="5">
    <location>
        <position position="69"/>
    </location>
    <ligand>
        <name>a divalent metal cation</name>
        <dbReference type="ChEBI" id="CHEBI:60240"/>
        <label>1</label>
    </ligand>
</feature>
<feature type="binding site" evidence="5">
    <location>
        <position position="68"/>
    </location>
    <ligand>
        <name>a divalent metal cation</name>
        <dbReference type="ChEBI" id="CHEBI:60240"/>
        <label>1</label>
    </ligand>
</feature>
<gene>
    <name evidence="6" type="ORF">GS18_0211480</name>
</gene>
<comment type="similarity">
    <text evidence="1 4">Belongs to the GTP cyclohydrolase I type 2/NIF3 family.</text>
</comment>
<dbReference type="AlphaFoldDB" id="A0A084GWM2"/>
<dbReference type="OrthoDB" id="9792792at2"/>
<dbReference type="SUPFAM" id="SSF102705">
    <property type="entry name" value="NIF3 (NGG1p interacting factor 3)-like"/>
    <property type="match status" value="1"/>
</dbReference>
<dbReference type="RefSeq" id="WP_035207190.1">
    <property type="nucleotide sequence ID" value="NZ_JNVC02000005.1"/>
</dbReference>
<evidence type="ECO:0000313" key="7">
    <source>
        <dbReference type="Proteomes" id="UP000028549"/>
    </source>
</evidence>
<evidence type="ECO:0000256" key="4">
    <source>
        <dbReference type="PIRNR" id="PIRNR037489"/>
    </source>
</evidence>
<dbReference type="GO" id="GO:0005737">
    <property type="term" value="C:cytoplasm"/>
    <property type="evidence" value="ECO:0007669"/>
    <property type="project" value="TreeGrafter"/>
</dbReference>
<keyword evidence="3 4" id="KW-0479">Metal-binding</keyword>
<dbReference type="InterPro" id="IPR015867">
    <property type="entry name" value="N-reg_PII/ATP_PRibTrfase_C"/>
</dbReference>
<feature type="binding site" evidence="5">
    <location>
        <position position="336"/>
    </location>
    <ligand>
        <name>a divalent metal cation</name>
        <dbReference type="ChEBI" id="CHEBI:60240"/>
        <label>1</label>
    </ligand>
</feature>